<keyword evidence="2" id="KW-1185">Reference proteome</keyword>
<reference evidence="1" key="1">
    <citation type="submission" date="2020-11" db="EMBL/GenBank/DDBJ databases">
        <title>Nocardia NEAU-351.nov., a novel actinomycete isolated from the cow dung.</title>
        <authorList>
            <person name="Zhang X."/>
        </authorList>
    </citation>
    <scope>NUCLEOTIDE SEQUENCE</scope>
    <source>
        <strain evidence="1">NEAU-351</strain>
    </source>
</reference>
<accession>A0A931IAG8</accession>
<protein>
    <submittedName>
        <fullName evidence="1">Uncharacterized protein</fullName>
    </submittedName>
</protein>
<name>A0A931IAG8_9NOCA</name>
<dbReference type="EMBL" id="JADMLG010000003">
    <property type="protein sequence ID" value="MBH0776627.1"/>
    <property type="molecule type" value="Genomic_DNA"/>
</dbReference>
<sequence>MSRYGAPGNIDDFAHGADPAALADGWHKTVSGWVGARAADSAAFFDALDSAGDVVPIAWDGFPLALRSWFATAPDPELARQRSAETLAEWRPGGRAPRAVRGGMLGEPLTLFRRQQDEYCEWFTHRDDAGRITRVDFSCEGPEYWTHIATDPELCLRLYREHVDANVELSELFWDHDVAISIDGRWRIWARAGDYNVLNRWTTTDGIMHLTHSANTLEAEINLAADATVLRAVDGVIVDDPGTLICCSGFGGASRSSDPLIGFAVNRAVSAGKRVGLADPVGLYISALNTGAFTDGDGDPVDAWRVVRGDASEQRILRATFTPPPGSEVLVGGVPLEFGGHITDHIQMALYGVVETNPAGVPEAAGCVAACCADPDRPAFRIVVGPKDSCSAIDWELLGPVSPSDARGPGLAAAEIDIVDTTPVTESAIISRHR</sequence>
<evidence type="ECO:0000313" key="1">
    <source>
        <dbReference type="EMBL" id="MBH0776627.1"/>
    </source>
</evidence>
<organism evidence="1 2">
    <name type="scientific">Nocardia bovistercoris</name>
    <dbReference type="NCBI Taxonomy" id="2785916"/>
    <lineage>
        <taxon>Bacteria</taxon>
        <taxon>Bacillati</taxon>
        <taxon>Actinomycetota</taxon>
        <taxon>Actinomycetes</taxon>
        <taxon>Mycobacteriales</taxon>
        <taxon>Nocardiaceae</taxon>
        <taxon>Nocardia</taxon>
    </lineage>
</organism>
<proteinExistence type="predicted"/>
<evidence type="ECO:0000313" key="2">
    <source>
        <dbReference type="Proteomes" id="UP000655751"/>
    </source>
</evidence>
<dbReference type="RefSeq" id="WP_196148954.1">
    <property type="nucleotide sequence ID" value="NZ_JADMLG010000003.1"/>
</dbReference>
<gene>
    <name evidence="1" type="ORF">IT779_10055</name>
</gene>
<dbReference type="AlphaFoldDB" id="A0A931IAG8"/>
<comment type="caution">
    <text evidence="1">The sequence shown here is derived from an EMBL/GenBank/DDBJ whole genome shotgun (WGS) entry which is preliminary data.</text>
</comment>
<dbReference type="Proteomes" id="UP000655751">
    <property type="component" value="Unassembled WGS sequence"/>
</dbReference>